<feature type="region of interest" description="Disordered" evidence="1">
    <location>
        <begin position="293"/>
        <end position="314"/>
    </location>
</feature>
<dbReference type="SMART" id="SM00595">
    <property type="entry name" value="MADF"/>
    <property type="match status" value="1"/>
</dbReference>
<evidence type="ECO:0000313" key="3">
    <source>
        <dbReference type="EMBL" id="GMN48306.1"/>
    </source>
</evidence>
<dbReference type="Gene3D" id="1.10.10.60">
    <property type="entry name" value="Homeodomain-like"/>
    <property type="match status" value="1"/>
</dbReference>
<dbReference type="InterPro" id="IPR044823">
    <property type="entry name" value="ASIL1/2-like"/>
</dbReference>
<feature type="region of interest" description="Disordered" evidence="1">
    <location>
        <begin position="1"/>
        <end position="85"/>
    </location>
</feature>
<feature type="compositionally biased region" description="Pro residues" evidence="1">
    <location>
        <begin position="40"/>
        <end position="53"/>
    </location>
</feature>
<organism evidence="3 4">
    <name type="scientific">Ficus carica</name>
    <name type="common">Common fig</name>
    <dbReference type="NCBI Taxonomy" id="3494"/>
    <lineage>
        <taxon>Eukaryota</taxon>
        <taxon>Viridiplantae</taxon>
        <taxon>Streptophyta</taxon>
        <taxon>Embryophyta</taxon>
        <taxon>Tracheophyta</taxon>
        <taxon>Spermatophyta</taxon>
        <taxon>Magnoliopsida</taxon>
        <taxon>eudicotyledons</taxon>
        <taxon>Gunneridae</taxon>
        <taxon>Pentapetalae</taxon>
        <taxon>rosids</taxon>
        <taxon>fabids</taxon>
        <taxon>Rosales</taxon>
        <taxon>Moraceae</taxon>
        <taxon>Ficeae</taxon>
        <taxon>Ficus</taxon>
    </lineage>
</organism>
<evidence type="ECO:0000256" key="1">
    <source>
        <dbReference type="SAM" id="MobiDB-lite"/>
    </source>
</evidence>
<evidence type="ECO:0000313" key="4">
    <source>
        <dbReference type="Proteomes" id="UP001187192"/>
    </source>
</evidence>
<keyword evidence="4" id="KW-1185">Reference proteome</keyword>
<evidence type="ECO:0000259" key="2">
    <source>
        <dbReference type="Pfam" id="PF13837"/>
    </source>
</evidence>
<feature type="compositionally biased region" description="Basic and acidic residues" evidence="1">
    <location>
        <begin position="301"/>
        <end position="314"/>
    </location>
</feature>
<accession>A0AA88AUF0</accession>
<feature type="compositionally biased region" description="Pro residues" evidence="1">
    <location>
        <begin position="1"/>
        <end position="33"/>
    </location>
</feature>
<dbReference type="InterPro" id="IPR044822">
    <property type="entry name" value="Myb_DNA-bind_4"/>
</dbReference>
<feature type="compositionally biased region" description="Pro residues" evidence="1">
    <location>
        <begin position="60"/>
        <end position="84"/>
    </location>
</feature>
<dbReference type="FunFam" id="1.10.10.60:FF:000152">
    <property type="entry name" value="Trihelix transcription factor ASIL2"/>
    <property type="match status" value="1"/>
</dbReference>
<dbReference type="PANTHER" id="PTHR31307:SF49">
    <property type="entry name" value="ALCOHOL DEHYDROGENASE TRANSCRIPTION FACTOR MYB_SANT-LIKE FAMILY PROTEIN"/>
    <property type="match status" value="1"/>
</dbReference>
<dbReference type="PANTHER" id="PTHR31307">
    <property type="entry name" value="TRIHELIX TRANSCRIPTION FACTOR ASIL2"/>
    <property type="match status" value="1"/>
</dbReference>
<dbReference type="AlphaFoldDB" id="A0AA88AUF0"/>
<feature type="region of interest" description="Disordered" evidence="1">
    <location>
        <begin position="173"/>
        <end position="207"/>
    </location>
</feature>
<protein>
    <recommendedName>
        <fullName evidence="2">Myb/SANT-like DNA-binding domain-containing protein</fullName>
    </recommendedName>
</protein>
<comment type="caution">
    <text evidence="3">The sequence shown here is derived from an EMBL/GenBank/DDBJ whole genome shotgun (WGS) entry which is preliminary data.</text>
</comment>
<dbReference type="Proteomes" id="UP001187192">
    <property type="component" value="Unassembled WGS sequence"/>
</dbReference>
<sequence length="391" mass="42780">MASPPPSPPDSSPPPPGPPQAIPLALPAPPLPPQSHSQPQTPPPLQLPPPPPSSSSSQPPSQPQPPPPPPPPSSSSRRLPPPCWSPDETVALIDSYRDKWYSLRRGNLKATHWQEVADAVSARCPTASPAKTAVQCRHKMEKLRKRYRTELQRSRSVPVSRFNSSWVHFKRMDAMEKGPSSAKAENSDSPGDDDDHDNDNDGDDDEDLDQRLYEELKFGSNSKSMSNLYRNGGGGVGIGGSGSGGGFRIRIPTGVSIAQPGTKLYTKFDPKVNSSSNPGLNFGTKVVKECNSGRATGLGKGKRERETEAETERDPVAEMVSAIKALGDGFVRMEQMKMEMAREIETIRMEMEMKRTEMILDSQQRIVEAFAKAMSEKKKKKVNKRMPSPEA</sequence>
<feature type="compositionally biased region" description="Acidic residues" evidence="1">
    <location>
        <begin position="190"/>
        <end position="207"/>
    </location>
</feature>
<name>A0AA88AUF0_FICCA</name>
<proteinExistence type="predicted"/>
<dbReference type="Pfam" id="PF13837">
    <property type="entry name" value="Myb_DNA-bind_4"/>
    <property type="match status" value="1"/>
</dbReference>
<feature type="domain" description="Myb/SANT-like DNA-binding" evidence="2">
    <location>
        <begin position="82"/>
        <end position="175"/>
    </location>
</feature>
<reference evidence="3" key="1">
    <citation type="submission" date="2023-07" db="EMBL/GenBank/DDBJ databases">
        <title>draft genome sequence of fig (Ficus carica).</title>
        <authorList>
            <person name="Takahashi T."/>
            <person name="Nishimura K."/>
        </authorList>
    </citation>
    <scope>NUCLEOTIDE SEQUENCE</scope>
</reference>
<dbReference type="EMBL" id="BTGU01000028">
    <property type="protein sequence ID" value="GMN48306.1"/>
    <property type="molecule type" value="Genomic_DNA"/>
</dbReference>
<dbReference type="Gramene" id="FCD_00027484-RA">
    <property type="protein sequence ID" value="FCD_00027484-RA:cds"/>
    <property type="gene ID" value="FCD_00027484"/>
</dbReference>
<gene>
    <name evidence="3" type="ORF">TIFTF001_017487</name>
</gene>